<keyword evidence="2" id="KW-0238">DNA-binding</keyword>
<keyword evidence="6" id="KW-1185">Reference proteome</keyword>
<dbReference type="EMBL" id="BNAW01000027">
    <property type="protein sequence ID" value="GHG27423.1"/>
    <property type="molecule type" value="Genomic_DNA"/>
</dbReference>
<dbReference type="InterPro" id="IPR018060">
    <property type="entry name" value="HTH_AraC"/>
</dbReference>
<feature type="domain" description="HTH araC/xylS-type" evidence="4">
    <location>
        <begin position="167"/>
        <end position="263"/>
    </location>
</feature>
<gene>
    <name evidence="5" type="ORF">GCM10017567_53550</name>
</gene>
<evidence type="ECO:0000256" key="3">
    <source>
        <dbReference type="ARBA" id="ARBA00023163"/>
    </source>
</evidence>
<dbReference type="RefSeq" id="WP_191314078.1">
    <property type="nucleotide sequence ID" value="NZ_BNAW01000027.1"/>
</dbReference>
<evidence type="ECO:0000313" key="6">
    <source>
        <dbReference type="Proteomes" id="UP000649955"/>
    </source>
</evidence>
<organism evidence="5 6">
    <name type="scientific">Amycolatopsis bullii</name>
    <dbReference type="NCBI Taxonomy" id="941987"/>
    <lineage>
        <taxon>Bacteria</taxon>
        <taxon>Bacillati</taxon>
        <taxon>Actinomycetota</taxon>
        <taxon>Actinomycetes</taxon>
        <taxon>Pseudonocardiales</taxon>
        <taxon>Pseudonocardiaceae</taxon>
        <taxon>Amycolatopsis</taxon>
    </lineage>
</organism>
<evidence type="ECO:0000256" key="1">
    <source>
        <dbReference type="ARBA" id="ARBA00023015"/>
    </source>
</evidence>
<keyword evidence="3" id="KW-0804">Transcription</keyword>
<keyword evidence="1" id="KW-0805">Transcription regulation</keyword>
<dbReference type="SMART" id="SM00342">
    <property type="entry name" value="HTH_ARAC"/>
    <property type="match status" value="1"/>
</dbReference>
<dbReference type="Gene3D" id="1.10.10.60">
    <property type="entry name" value="Homeodomain-like"/>
    <property type="match status" value="1"/>
</dbReference>
<dbReference type="PROSITE" id="PS01124">
    <property type="entry name" value="HTH_ARAC_FAMILY_2"/>
    <property type="match status" value="1"/>
</dbReference>
<evidence type="ECO:0000259" key="4">
    <source>
        <dbReference type="PROSITE" id="PS01124"/>
    </source>
</evidence>
<proteinExistence type="predicted"/>
<dbReference type="InterPro" id="IPR050204">
    <property type="entry name" value="AraC_XylS_family_regulators"/>
</dbReference>
<comment type="caution">
    <text evidence="5">The sequence shown here is derived from an EMBL/GenBank/DDBJ whole genome shotgun (WGS) entry which is preliminary data.</text>
</comment>
<dbReference type="Proteomes" id="UP000649955">
    <property type="component" value="Unassembled WGS sequence"/>
</dbReference>
<protein>
    <recommendedName>
        <fullName evidence="4">HTH araC/xylS-type domain-containing protein</fullName>
    </recommendedName>
</protein>
<accession>A0ABQ3KIU5</accession>
<name>A0ABQ3KIU5_9PSEU</name>
<evidence type="ECO:0000313" key="5">
    <source>
        <dbReference type="EMBL" id="GHG27423.1"/>
    </source>
</evidence>
<dbReference type="PANTHER" id="PTHR46796">
    <property type="entry name" value="HTH-TYPE TRANSCRIPTIONAL ACTIVATOR RHAS-RELATED"/>
    <property type="match status" value="1"/>
</dbReference>
<dbReference type="SUPFAM" id="SSF46689">
    <property type="entry name" value="Homeodomain-like"/>
    <property type="match status" value="1"/>
</dbReference>
<reference evidence="6" key="1">
    <citation type="journal article" date="2019" name="Int. J. Syst. Evol. Microbiol.">
        <title>The Global Catalogue of Microorganisms (GCM) 10K type strain sequencing project: providing services to taxonomists for standard genome sequencing and annotation.</title>
        <authorList>
            <consortium name="The Broad Institute Genomics Platform"/>
            <consortium name="The Broad Institute Genome Sequencing Center for Infectious Disease"/>
            <person name="Wu L."/>
            <person name="Ma J."/>
        </authorList>
    </citation>
    <scope>NUCLEOTIDE SEQUENCE [LARGE SCALE GENOMIC DNA]</scope>
    <source>
        <strain evidence="6">CGMCC 4.7680</strain>
    </source>
</reference>
<dbReference type="InterPro" id="IPR009057">
    <property type="entry name" value="Homeodomain-like_sf"/>
</dbReference>
<evidence type="ECO:0000256" key="2">
    <source>
        <dbReference type="ARBA" id="ARBA00023125"/>
    </source>
</evidence>
<sequence>MADWALVLPHTDAVRVPARRRFTRPHPWLAEHLPGYVFHDFRHPDPLWWRFTALGVLTVTLDFTAPTRHANGRELPASPVLGLRDRPLEVVQSGRTSGAAIALTAPSAYALFGMPVRDLANSVVGFEDLLGHEATLLTEQLSETPDARVLDAFFGARLRDASSPPRAVLGAWHRLDATRGRLKIAALADELGWTPRHLNTRFRAAFGLGPKTVARIFRLRHASSLAGRLPWPEIAHRCGYADQSHLSRDFRALAGCTPTEFAG</sequence>
<dbReference type="Pfam" id="PF12833">
    <property type="entry name" value="HTH_18"/>
    <property type="match status" value="1"/>
</dbReference>
<dbReference type="PANTHER" id="PTHR46796:SF15">
    <property type="entry name" value="BLL1074 PROTEIN"/>
    <property type="match status" value="1"/>
</dbReference>